<name>E6MG19_9FIRM</name>
<dbReference type="EMBL" id="AEQN01000016">
    <property type="protein sequence ID" value="EFV01559.1"/>
    <property type="molecule type" value="Genomic_DNA"/>
</dbReference>
<comment type="caution">
    <text evidence="2">The sequence shown here is derived from an EMBL/GenBank/DDBJ whole genome shotgun (WGS) entry which is preliminary data.</text>
</comment>
<keyword evidence="1" id="KW-1133">Transmembrane helix</keyword>
<evidence type="ECO:0000256" key="1">
    <source>
        <dbReference type="SAM" id="Phobius"/>
    </source>
</evidence>
<keyword evidence="1" id="KW-0812">Transmembrane</keyword>
<sequence>MYIQDFKKGDAEKLKTTECLTFTMVAVELIKTLPMNVFIVLLKYLRTNS</sequence>
<organism evidence="2 3">
    <name type="scientific">Pseudoramibacter alactolyticus ATCC 23263</name>
    <dbReference type="NCBI Taxonomy" id="887929"/>
    <lineage>
        <taxon>Bacteria</taxon>
        <taxon>Bacillati</taxon>
        <taxon>Bacillota</taxon>
        <taxon>Clostridia</taxon>
        <taxon>Eubacteriales</taxon>
        <taxon>Eubacteriaceae</taxon>
        <taxon>Pseudoramibacter</taxon>
    </lineage>
</organism>
<protein>
    <submittedName>
        <fullName evidence="2">Uncharacterized protein</fullName>
    </submittedName>
</protein>
<keyword evidence="1" id="KW-0472">Membrane</keyword>
<evidence type="ECO:0000313" key="3">
    <source>
        <dbReference type="Proteomes" id="UP000004754"/>
    </source>
</evidence>
<accession>E6MG19</accession>
<gene>
    <name evidence="2" type="ORF">HMP0721_0952</name>
</gene>
<reference evidence="2 3" key="1">
    <citation type="submission" date="2010-12" db="EMBL/GenBank/DDBJ databases">
        <authorList>
            <person name="Muzny D."/>
            <person name="Qin X."/>
            <person name="Deng J."/>
            <person name="Jiang H."/>
            <person name="Liu Y."/>
            <person name="Qu J."/>
            <person name="Song X.-Z."/>
            <person name="Zhang L."/>
            <person name="Thornton R."/>
            <person name="Coyle M."/>
            <person name="Francisco L."/>
            <person name="Jackson L."/>
            <person name="Javaid M."/>
            <person name="Korchina V."/>
            <person name="Kovar C."/>
            <person name="Mata R."/>
            <person name="Mathew T."/>
            <person name="Ngo R."/>
            <person name="Nguyen L."/>
            <person name="Nguyen N."/>
            <person name="Okwuonu G."/>
            <person name="Ongeri F."/>
            <person name="Pham C."/>
            <person name="Simmons D."/>
            <person name="Wilczek-Boney K."/>
            <person name="Hale W."/>
            <person name="Jakkamsetti A."/>
            <person name="Pham P."/>
            <person name="Ruth R."/>
            <person name="San Lucas F."/>
            <person name="Warren J."/>
            <person name="Zhang J."/>
            <person name="Zhao Z."/>
            <person name="Zhou C."/>
            <person name="Zhu D."/>
            <person name="Lee S."/>
            <person name="Bess C."/>
            <person name="Blankenburg K."/>
            <person name="Forbes L."/>
            <person name="Fu Q."/>
            <person name="Gubbala S."/>
            <person name="Hirani K."/>
            <person name="Jayaseelan J.C."/>
            <person name="Lara F."/>
            <person name="Munidasa M."/>
            <person name="Palculict T."/>
            <person name="Patil S."/>
            <person name="Pu L.-L."/>
            <person name="Saada N."/>
            <person name="Tang L."/>
            <person name="Weissenberger G."/>
            <person name="Zhu Y."/>
            <person name="Hemphill L."/>
            <person name="Shang Y."/>
            <person name="Youmans B."/>
            <person name="Ayvaz T."/>
            <person name="Ross M."/>
            <person name="Santibanez J."/>
            <person name="Aqrawi P."/>
            <person name="Gross S."/>
            <person name="Joshi V."/>
            <person name="Fowler G."/>
            <person name="Nazareth L."/>
            <person name="Reid J."/>
            <person name="Worley K."/>
            <person name="Petrosino J."/>
            <person name="Highlander S."/>
            <person name="Gibbs R."/>
        </authorList>
    </citation>
    <scope>NUCLEOTIDE SEQUENCE [LARGE SCALE GENOMIC DNA]</scope>
    <source>
        <strain evidence="2 3">ATCC 23263</strain>
    </source>
</reference>
<evidence type="ECO:0000313" key="2">
    <source>
        <dbReference type="EMBL" id="EFV01559.1"/>
    </source>
</evidence>
<feature type="transmembrane region" description="Helical" evidence="1">
    <location>
        <begin position="20"/>
        <end position="42"/>
    </location>
</feature>
<keyword evidence="3" id="KW-1185">Reference proteome</keyword>
<proteinExistence type="predicted"/>
<dbReference type="AlphaFoldDB" id="E6MG19"/>
<dbReference type="HOGENOM" id="CLU_3139619_0_0_9"/>
<dbReference type="Proteomes" id="UP000004754">
    <property type="component" value="Unassembled WGS sequence"/>
</dbReference>